<gene>
    <name evidence="2" type="ORF">SAMN06265173_107155</name>
</gene>
<evidence type="ECO:0000313" key="3">
    <source>
        <dbReference type="Proteomes" id="UP000316030"/>
    </source>
</evidence>
<organism evidence="2 3">
    <name type="scientific">Thalassovita litoralis</name>
    <dbReference type="NCBI Taxonomy" id="1010611"/>
    <lineage>
        <taxon>Bacteria</taxon>
        <taxon>Pseudomonadati</taxon>
        <taxon>Pseudomonadota</taxon>
        <taxon>Alphaproteobacteria</taxon>
        <taxon>Rhodobacterales</taxon>
        <taxon>Roseobacteraceae</taxon>
        <taxon>Thalassovita</taxon>
    </lineage>
</organism>
<feature type="domain" description="DUF7146" evidence="1">
    <location>
        <begin position="94"/>
        <end position="192"/>
    </location>
</feature>
<evidence type="ECO:0000313" key="2">
    <source>
        <dbReference type="EMBL" id="SMO63105.1"/>
    </source>
</evidence>
<reference evidence="2 3" key="1">
    <citation type="submission" date="2017-05" db="EMBL/GenBank/DDBJ databases">
        <authorList>
            <person name="Varghese N."/>
            <person name="Submissions S."/>
        </authorList>
    </citation>
    <scope>NUCLEOTIDE SEQUENCE [LARGE SCALE GENOMIC DNA]</scope>
    <source>
        <strain evidence="2 3">DSM 29506</strain>
    </source>
</reference>
<protein>
    <recommendedName>
        <fullName evidence="1">DUF7146 domain-containing protein</fullName>
    </recommendedName>
</protein>
<proteinExistence type="predicted"/>
<name>A0A521CUL3_9RHOB</name>
<accession>A0A521CUL3</accession>
<dbReference type="Proteomes" id="UP000316030">
    <property type="component" value="Unassembled WGS sequence"/>
</dbReference>
<dbReference type="Pfam" id="PF23639">
    <property type="entry name" value="DUF7146"/>
    <property type="match status" value="1"/>
</dbReference>
<dbReference type="AlphaFoldDB" id="A0A521CUL3"/>
<sequence>MTDARQITQSIGGAWHGRYGVAPCPICQPEGRQTQNALTLADSPDGRLLLNCKKSGCSFTDILTAAGIRAGDYTPPDPAVIAQREAQAKAQAERKERQALTLWNEAQPIRGTIAETYLRNRGITCAPPDSLRFHPEAWHPTAQRFPAMLARVDGAERFAVHRTYLRHDGNGKAAVTPDKAMLGATAGGAVRLSEGQHALAVGEGIETTLSLLCGLLRGPVSDL</sequence>
<keyword evidence="3" id="KW-1185">Reference proteome</keyword>
<dbReference type="InterPro" id="IPR055570">
    <property type="entry name" value="DUF7146"/>
</dbReference>
<evidence type="ECO:0000259" key="1">
    <source>
        <dbReference type="Pfam" id="PF23639"/>
    </source>
</evidence>
<dbReference type="EMBL" id="FXTO01000007">
    <property type="protein sequence ID" value="SMO63105.1"/>
    <property type="molecule type" value="Genomic_DNA"/>
</dbReference>